<feature type="domain" description="ABC transporter" evidence="9">
    <location>
        <begin position="335"/>
        <end position="571"/>
    </location>
</feature>
<name>A0ABS8L2M7_9HYPH</name>
<feature type="transmembrane region" description="Helical" evidence="8">
    <location>
        <begin position="26"/>
        <end position="48"/>
    </location>
</feature>
<dbReference type="Gene3D" id="1.20.1560.10">
    <property type="entry name" value="ABC transporter type 1, transmembrane domain"/>
    <property type="match status" value="1"/>
</dbReference>
<dbReference type="InterPro" id="IPR036640">
    <property type="entry name" value="ABC1_TM_sf"/>
</dbReference>
<keyword evidence="3" id="KW-0547">Nucleotide-binding</keyword>
<reference evidence="11 12" key="1">
    <citation type="submission" date="2021-11" db="EMBL/GenBank/DDBJ databases">
        <authorList>
            <person name="Lee D.-H."/>
            <person name="Kim S.-B."/>
        </authorList>
    </citation>
    <scope>NUCLEOTIDE SEQUENCE [LARGE SCALE GENOMIC DNA]</scope>
    <source>
        <strain evidence="11 12">KCTC 52223</strain>
    </source>
</reference>
<evidence type="ECO:0000256" key="7">
    <source>
        <dbReference type="SAM" id="MobiDB-lite"/>
    </source>
</evidence>
<accession>A0ABS8L2M7</accession>
<gene>
    <name evidence="11" type="ORF">LJ725_24220</name>
</gene>
<evidence type="ECO:0000313" key="11">
    <source>
        <dbReference type="EMBL" id="MCC8432093.1"/>
    </source>
</evidence>
<feature type="region of interest" description="Disordered" evidence="7">
    <location>
        <begin position="566"/>
        <end position="608"/>
    </location>
</feature>
<proteinExistence type="predicted"/>
<feature type="transmembrane region" description="Helical" evidence="8">
    <location>
        <begin position="60"/>
        <end position="80"/>
    </location>
</feature>
<feature type="domain" description="ABC transmembrane type-1" evidence="10">
    <location>
        <begin position="27"/>
        <end position="304"/>
    </location>
</feature>
<dbReference type="InterPro" id="IPR010128">
    <property type="entry name" value="ATPase_T1SS_PrtD-like"/>
</dbReference>
<comment type="caution">
    <text evidence="11">The sequence shown here is derived from an EMBL/GenBank/DDBJ whole genome shotgun (WGS) entry which is preliminary data.</text>
</comment>
<keyword evidence="2 8" id="KW-0812">Transmembrane</keyword>
<dbReference type="Pfam" id="PF00664">
    <property type="entry name" value="ABC_membrane"/>
    <property type="match status" value="1"/>
</dbReference>
<dbReference type="InterPro" id="IPR011527">
    <property type="entry name" value="ABC1_TM_dom"/>
</dbReference>
<dbReference type="InterPro" id="IPR027417">
    <property type="entry name" value="P-loop_NTPase"/>
</dbReference>
<dbReference type="NCBIfam" id="TIGR01842">
    <property type="entry name" value="type_I_sec_PrtD"/>
    <property type="match status" value="1"/>
</dbReference>
<keyword evidence="6 8" id="KW-0472">Membrane</keyword>
<dbReference type="Gene3D" id="3.40.50.300">
    <property type="entry name" value="P-loop containing nucleotide triphosphate hydrolases"/>
    <property type="match status" value="1"/>
</dbReference>
<dbReference type="SMART" id="SM00382">
    <property type="entry name" value="AAA"/>
    <property type="match status" value="1"/>
</dbReference>
<dbReference type="SUPFAM" id="SSF52540">
    <property type="entry name" value="P-loop containing nucleoside triphosphate hydrolases"/>
    <property type="match status" value="1"/>
</dbReference>
<protein>
    <submittedName>
        <fullName evidence="11">Type I secretion system permease/ATPase</fullName>
    </submittedName>
</protein>
<dbReference type="SUPFAM" id="SSF90123">
    <property type="entry name" value="ABC transporter transmembrane region"/>
    <property type="match status" value="1"/>
</dbReference>
<sequence length="608" mass="64423">MAQAPSPAGSPRTELAETLRSCRSSYLGVAVFTAVLNVLYLTGSFFMLQVYDRVLPSRSVPTLVALCVLALGLYGFQAVLDIVRNRVLIRIAGGFSEALDRRIYHLLVKLPLRAPQMNGFEPVRDLDAIRTFMSGGGPPALFDLPWMPLYLGICYLFHPLIGLTATVGALILVAITFMTEVKVRQPSIEVSSLSARRNGLAEASRRNSEVLHAMGMVGRFAHQWADYGRRYVSAHQRAGDITGGMGSFSRALRMALQSAVLAVGAYLVIKGQATAGIIIAGSILSARALAPVEQVIAQWRVFVAARQSWHRLNNLLARIPDDREMMALPKPKATLTVEAVSVAPPGVNTLVARDIAFSLKAGQGLGIIGPSASGKSSLARTLVGVWRPVTGKVRIDGATLDQWSSEALGEHIGYLPQDMELFAGTVAQNIARLEPEPDAKKVIAAAQAAGVHEMILALPNGYETEMGESGTALSTGQRQRVGLARALYGDPFLVVLDEPNSSLDHDGEEALTKAIMSVRARGGIAIVIAHRPSALAAVDQLLVMRGGRQQAFGPKDAVLRETLKAAAPQPGAPGVPGAPGGPAGATPPVPLRATLGSVAPVARAKEPS</sequence>
<comment type="subcellular location">
    <subcellularLocation>
        <location evidence="1">Cell membrane</location>
        <topology evidence="1">Multi-pass membrane protein</topology>
    </subcellularLocation>
</comment>
<evidence type="ECO:0000256" key="2">
    <source>
        <dbReference type="ARBA" id="ARBA00022692"/>
    </source>
</evidence>
<feature type="transmembrane region" description="Helical" evidence="8">
    <location>
        <begin position="149"/>
        <end position="177"/>
    </location>
</feature>
<evidence type="ECO:0000313" key="12">
    <source>
        <dbReference type="Proteomes" id="UP001198862"/>
    </source>
</evidence>
<keyword evidence="5 8" id="KW-1133">Transmembrane helix</keyword>
<evidence type="ECO:0000256" key="5">
    <source>
        <dbReference type="ARBA" id="ARBA00022989"/>
    </source>
</evidence>
<dbReference type="InterPro" id="IPR039421">
    <property type="entry name" value="Type_1_exporter"/>
</dbReference>
<keyword evidence="4" id="KW-0067">ATP-binding</keyword>
<evidence type="ECO:0000259" key="10">
    <source>
        <dbReference type="PROSITE" id="PS50929"/>
    </source>
</evidence>
<keyword evidence="12" id="KW-1185">Reference proteome</keyword>
<evidence type="ECO:0000259" key="9">
    <source>
        <dbReference type="PROSITE" id="PS50893"/>
    </source>
</evidence>
<dbReference type="Proteomes" id="UP001198862">
    <property type="component" value="Unassembled WGS sequence"/>
</dbReference>
<dbReference type="CDD" id="cd18586">
    <property type="entry name" value="ABC_6TM_PrtD_like"/>
    <property type="match status" value="1"/>
</dbReference>
<dbReference type="PANTHER" id="PTHR24221:SF248">
    <property type="entry name" value="ABC TRANSPORTER TRANSMEMBRANE REGION"/>
    <property type="match status" value="1"/>
</dbReference>
<dbReference type="PANTHER" id="PTHR24221">
    <property type="entry name" value="ATP-BINDING CASSETTE SUB-FAMILY B"/>
    <property type="match status" value="1"/>
</dbReference>
<dbReference type="PROSITE" id="PS50929">
    <property type="entry name" value="ABC_TM1F"/>
    <property type="match status" value="1"/>
</dbReference>
<dbReference type="InterPro" id="IPR047957">
    <property type="entry name" value="ABC_AprD-like_6TM"/>
</dbReference>
<evidence type="ECO:0000256" key="8">
    <source>
        <dbReference type="SAM" id="Phobius"/>
    </source>
</evidence>
<dbReference type="RefSeq" id="WP_230553510.1">
    <property type="nucleotide sequence ID" value="NZ_JAJISD010000012.1"/>
</dbReference>
<evidence type="ECO:0000256" key="6">
    <source>
        <dbReference type="ARBA" id="ARBA00023136"/>
    </source>
</evidence>
<dbReference type="InterPro" id="IPR003593">
    <property type="entry name" value="AAA+_ATPase"/>
</dbReference>
<organism evidence="11 12">
    <name type="scientific">Reyranella aquatilis</name>
    <dbReference type="NCBI Taxonomy" id="2035356"/>
    <lineage>
        <taxon>Bacteria</taxon>
        <taxon>Pseudomonadati</taxon>
        <taxon>Pseudomonadota</taxon>
        <taxon>Alphaproteobacteria</taxon>
        <taxon>Hyphomicrobiales</taxon>
        <taxon>Reyranellaceae</taxon>
        <taxon>Reyranella</taxon>
    </lineage>
</organism>
<dbReference type="EMBL" id="JAJISD010000012">
    <property type="protein sequence ID" value="MCC8432093.1"/>
    <property type="molecule type" value="Genomic_DNA"/>
</dbReference>
<evidence type="ECO:0000256" key="4">
    <source>
        <dbReference type="ARBA" id="ARBA00022840"/>
    </source>
</evidence>
<evidence type="ECO:0000256" key="3">
    <source>
        <dbReference type="ARBA" id="ARBA00022741"/>
    </source>
</evidence>
<dbReference type="Pfam" id="PF00005">
    <property type="entry name" value="ABC_tran"/>
    <property type="match status" value="1"/>
</dbReference>
<dbReference type="CDD" id="cd03246">
    <property type="entry name" value="ABCC_Protease_Secretion"/>
    <property type="match status" value="1"/>
</dbReference>
<dbReference type="PROSITE" id="PS50893">
    <property type="entry name" value="ABC_TRANSPORTER_2"/>
    <property type="match status" value="1"/>
</dbReference>
<dbReference type="InterPro" id="IPR003439">
    <property type="entry name" value="ABC_transporter-like_ATP-bd"/>
</dbReference>
<evidence type="ECO:0000256" key="1">
    <source>
        <dbReference type="ARBA" id="ARBA00004651"/>
    </source>
</evidence>